<keyword evidence="3" id="KW-1185">Reference proteome</keyword>
<dbReference type="EMBL" id="AZGB01000022">
    <property type="protein sequence ID" value="KRM05237.1"/>
    <property type="molecule type" value="Genomic_DNA"/>
</dbReference>
<dbReference type="InterPro" id="IPR018392">
    <property type="entry name" value="LysM"/>
</dbReference>
<dbReference type="InterPro" id="IPR036779">
    <property type="entry name" value="LysM_dom_sf"/>
</dbReference>
<dbReference type="Proteomes" id="UP000051451">
    <property type="component" value="Unassembled WGS sequence"/>
</dbReference>
<dbReference type="AlphaFoldDB" id="A0A0R1VJ70"/>
<name>A0A0R1VJ70_9LACO</name>
<evidence type="ECO:0000259" key="1">
    <source>
        <dbReference type="PROSITE" id="PS51782"/>
    </source>
</evidence>
<dbReference type="CDD" id="cd00118">
    <property type="entry name" value="LysM"/>
    <property type="match status" value="1"/>
</dbReference>
<feature type="domain" description="LysM" evidence="1">
    <location>
        <begin position="42"/>
        <end position="86"/>
    </location>
</feature>
<dbReference type="SUPFAM" id="SSF54106">
    <property type="entry name" value="LysM domain"/>
    <property type="match status" value="1"/>
</dbReference>
<dbReference type="Pfam" id="PF01476">
    <property type="entry name" value="LysM"/>
    <property type="match status" value="1"/>
</dbReference>
<organism evidence="2 3">
    <name type="scientific">Liquorilactobacillus ghanensis DSM 18630</name>
    <dbReference type="NCBI Taxonomy" id="1423750"/>
    <lineage>
        <taxon>Bacteria</taxon>
        <taxon>Bacillati</taxon>
        <taxon>Bacillota</taxon>
        <taxon>Bacilli</taxon>
        <taxon>Lactobacillales</taxon>
        <taxon>Lactobacillaceae</taxon>
        <taxon>Liquorilactobacillus</taxon>
    </lineage>
</organism>
<dbReference type="PROSITE" id="PS51782">
    <property type="entry name" value="LYSM"/>
    <property type="match status" value="1"/>
</dbReference>
<dbReference type="Gene3D" id="3.10.350.10">
    <property type="entry name" value="LysM domain"/>
    <property type="match status" value="1"/>
</dbReference>
<evidence type="ECO:0000313" key="2">
    <source>
        <dbReference type="EMBL" id="KRM05237.1"/>
    </source>
</evidence>
<reference evidence="2 3" key="1">
    <citation type="journal article" date="2015" name="Genome Announc.">
        <title>Expanding the biotechnology potential of lactobacilli through comparative genomics of 213 strains and associated genera.</title>
        <authorList>
            <person name="Sun Z."/>
            <person name="Harris H.M."/>
            <person name="McCann A."/>
            <person name="Guo C."/>
            <person name="Argimon S."/>
            <person name="Zhang W."/>
            <person name="Yang X."/>
            <person name="Jeffery I.B."/>
            <person name="Cooney J.C."/>
            <person name="Kagawa T.F."/>
            <person name="Liu W."/>
            <person name="Song Y."/>
            <person name="Salvetti E."/>
            <person name="Wrobel A."/>
            <person name="Rasinkangas P."/>
            <person name="Parkhill J."/>
            <person name="Rea M.C."/>
            <person name="O'Sullivan O."/>
            <person name="Ritari J."/>
            <person name="Douillard F.P."/>
            <person name="Paul Ross R."/>
            <person name="Yang R."/>
            <person name="Briner A.E."/>
            <person name="Felis G.E."/>
            <person name="de Vos W.M."/>
            <person name="Barrangou R."/>
            <person name="Klaenhammer T.R."/>
            <person name="Caufield P.W."/>
            <person name="Cui Y."/>
            <person name="Zhang H."/>
            <person name="O'Toole P.W."/>
        </authorList>
    </citation>
    <scope>NUCLEOTIDE SEQUENCE [LARGE SCALE GENOMIC DNA]</scope>
    <source>
        <strain evidence="2 3">DSM 18630</strain>
    </source>
</reference>
<comment type="caution">
    <text evidence="2">The sequence shown here is derived from an EMBL/GenBank/DDBJ whole genome shotgun (WGS) entry which is preliminary data.</text>
</comment>
<gene>
    <name evidence="2" type="ORF">FC89_GL001707</name>
</gene>
<accession>A0A0R1VJ70</accession>
<dbReference type="SMART" id="SM00257">
    <property type="entry name" value="LysM"/>
    <property type="match status" value="1"/>
</dbReference>
<dbReference type="STRING" id="1423750.FC89_GL001707"/>
<dbReference type="GeneID" id="98319569"/>
<dbReference type="RefSeq" id="WP_057872294.1">
    <property type="nucleotide sequence ID" value="NZ_AZGB01000022.1"/>
</dbReference>
<dbReference type="OrthoDB" id="117366at2"/>
<dbReference type="PATRIC" id="fig|1423750.3.peg.1752"/>
<evidence type="ECO:0000313" key="3">
    <source>
        <dbReference type="Proteomes" id="UP000051451"/>
    </source>
</evidence>
<sequence length="204" mass="22338">MNVSGINQYTPIQNNNNQTATATQAANFSQNLATSQAALATKTVTAQKGDTVWGFAQKYGSTVQQITDQNHLKDPNLILIGQKLKIPVSQTTTPTVAAQAYLTNQPTNANNPSAVQTDTKSSNSIVQPLSDAEEKARAYIVQHESGGNYNARNGKYIGKYQLDSSYLNGDYSPANQEKVAANYVAKRYGNWENAMKHWESHNCY</sequence>
<protein>
    <submittedName>
        <fullName evidence="2">Peptidoglycan-binding protein</fullName>
    </submittedName>
</protein>
<proteinExistence type="predicted"/>